<feature type="transmembrane region" description="Helical" evidence="8">
    <location>
        <begin position="276"/>
        <end position="301"/>
    </location>
</feature>
<keyword evidence="5 8" id="KW-1133">Transmembrane helix</keyword>
<dbReference type="PANTHER" id="PTHR22883:SF203">
    <property type="entry name" value="PALMITOYLTRANSFERASE"/>
    <property type="match status" value="1"/>
</dbReference>
<accession>A0A9D4VQN6</accession>
<evidence type="ECO:0000256" key="1">
    <source>
        <dbReference type="ARBA" id="ARBA00004127"/>
    </source>
</evidence>
<evidence type="ECO:0000259" key="10">
    <source>
        <dbReference type="Pfam" id="PF01529"/>
    </source>
</evidence>
<dbReference type="EMBL" id="JAMSHJ010000007">
    <property type="protein sequence ID" value="KAI5388290.1"/>
    <property type="molecule type" value="Genomic_DNA"/>
</dbReference>
<feature type="domain" description="Palmitoyltransferase DHHC" evidence="10">
    <location>
        <begin position="183"/>
        <end position="309"/>
    </location>
</feature>
<dbReference type="Proteomes" id="UP001058974">
    <property type="component" value="Chromosome 7"/>
</dbReference>
<feature type="transmembrane region" description="Helical" evidence="8">
    <location>
        <begin position="12"/>
        <end position="36"/>
    </location>
</feature>
<keyword evidence="6 8" id="KW-0472">Membrane</keyword>
<dbReference type="GO" id="GO:0005794">
    <property type="term" value="C:Golgi apparatus"/>
    <property type="evidence" value="ECO:0007669"/>
    <property type="project" value="TreeGrafter"/>
</dbReference>
<keyword evidence="4 8" id="KW-0812">Transmembrane</keyword>
<dbReference type="PROSITE" id="PS50216">
    <property type="entry name" value="DHHC"/>
    <property type="match status" value="1"/>
</dbReference>
<dbReference type="Pfam" id="PF01529">
    <property type="entry name" value="DHHC"/>
    <property type="match status" value="1"/>
</dbReference>
<evidence type="ECO:0000256" key="7">
    <source>
        <dbReference type="ARBA" id="ARBA00023315"/>
    </source>
</evidence>
<evidence type="ECO:0000256" key="6">
    <source>
        <dbReference type="ARBA" id="ARBA00023136"/>
    </source>
</evidence>
<organism evidence="11 12">
    <name type="scientific">Pisum sativum</name>
    <name type="common">Garden pea</name>
    <name type="synonym">Lathyrus oleraceus</name>
    <dbReference type="NCBI Taxonomy" id="3888"/>
    <lineage>
        <taxon>Eukaryota</taxon>
        <taxon>Viridiplantae</taxon>
        <taxon>Streptophyta</taxon>
        <taxon>Embryophyta</taxon>
        <taxon>Tracheophyta</taxon>
        <taxon>Spermatophyta</taxon>
        <taxon>Magnoliopsida</taxon>
        <taxon>eudicotyledons</taxon>
        <taxon>Gunneridae</taxon>
        <taxon>Pentapetalae</taxon>
        <taxon>rosids</taxon>
        <taxon>fabids</taxon>
        <taxon>Fabales</taxon>
        <taxon>Fabaceae</taxon>
        <taxon>Papilionoideae</taxon>
        <taxon>50 kb inversion clade</taxon>
        <taxon>NPAAA clade</taxon>
        <taxon>Hologalegina</taxon>
        <taxon>IRL clade</taxon>
        <taxon>Fabeae</taxon>
        <taxon>Lathyrus</taxon>
    </lineage>
</organism>
<feature type="region of interest" description="Disordered" evidence="9">
    <location>
        <begin position="115"/>
        <end position="141"/>
    </location>
</feature>
<dbReference type="PANTHER" id="PTHR22883">
    <property type="entry name" value="ZINC FINGER DHHC DOMAIN CONTAINING PROTEIN"/>
    <property type="match status" value="1"/>
</dbReference>
<sequence>MLSAVITDYTWTSVTCTLSVVAITVFCLLVIAFYAFLAPFVGGHIWEYTFIGVYSPVALIVFILYARCTAINPADPGIMSKFDPRVGNTFDPAHGLLGKHQSSERGDVAAGEHSSLSSAASKRSMTNMSKKSSVEDPDRVDDLRNQYKPSSCDVIGGICCILFSHEDCRKQETADEQGGGEDALFCTLCNSEVRKFSKHCRSCDKCVDGFDHHCRWLNNCVGQKNYHSFISLMAFSLTWLVIEAGVGIAVLVRFFVNKRGMESEIIDRLGNGFSRPPFAAVVVVCTAVSVLACVPLGELFFFHMILIRKVSDSVAEILRLFFCSYFPPNPIP</sequence>
<feature type="compositionally biased region" description="Low complexity" evidence="9">
    <location>
        <begin position="115"/>
        <end position="124"/>
    </location>
</feature>
<comment type="catalytic activity">
    <reaction evidence="8">
        <text>L-cysteinyl-[protein] + hexadecanoyl-CoA = S-hexadecanoyl-L-cysteinyl-[protein] + CoA</text>
        <dbReference type="Rhea" id="RHEA:36683"/>
        <dbReference type="Rhea" id="RHEA-COMP:10131"/>
        <dbReference type="Rhea" id="RHEA-COMP:11032"/>
        <dbReference type="ChEBI" id="CHEBI:29950"/>
        <dbReference type="ChEBI" id="CHEBI:57287"/>
        <dbReference type="ChEBI" id="CHEBI:57379"/>
        <dbReference type="ChEBI" id="CHEBI:74151"/>
        <dbReference type="EC" id="2.3.1.225"/>
    </reaction>
</comment>
<evidence type="ECO:0000256" key="4">
    <source>
        <dbReference type="ARBA" id="ARBA00022692"/>
    </source>
</evidence>
<feature type="compositionally biased region" description="Basic and acidic residues" evidence="9">
    <location>
        <begin position="132"/>
        <end position="141"/>
    </location>
</feature>
<evidence type="ECO:0000256" key="3">
    <source>
        <dbReference type="ARBA" id="ARBA00022679"/>
    </source>
</evidence>
<name>A0A9D4VQN6_PEA</name>
<keyword evidence="7 8" id="KW-0012">Acyltransferase</keyword>
<proteinExistence type="inferred from homology"/>
<dbReference type="GO" id="GO:0005783">
    <property type="term" value="C:endoplasmic reticulum"/>
    <property type="evidence" value="ECO:0007669"/>
    <property type="project" value="TreeGrafter"/>
</dbReference>
<comment type="similarity">
    <text evidence="2 8">Belongs to the DHHC palmitoyltransferase family.</text>
</comment>
<dbReference type="AlphaFoldDB" id="A0A9D4VQN6"/>
<gene>
    <name evidence="11" type="ORF">KIW84_074106</name>
</gene>
<evidence type="ECO:0000313" key="12">
    <source>
        <dbReference type="Proteomes" id="UP001058974"/>
    </source>
</evidence>
<evidence type="ECO:0000256" key="8">
    <source>
        <dbReference type="RuleBase" id="RU079119"/>
    </source>
</evidence>
<comment type="domain">
    <text evidence="8">The DHHC domain is required for palmitoyltransferase activity.</text>
</comment>
<evidence type="ECO:0000313" key="11">
    <source>
        <dbReference type="EMBL" id="KAI5388290.1"/>
    </source>
</evidence>
<feature type="transmembrane region" description="Helical" evidence="8">
    <location>
        <begin position="232"/>
        <end position="256"/>
    </location>
</feature>
<dbReference type="GO" id="GO:0019706">
    <property type="term" value="F:protein-cysteine S-palmitoyltransferase activity"/>
    <property type="evidence" value="ECO:0007669"/>
    <property type="project" value="UniProtKB-EC"/>
</dbReference>
<dbReference type="InterPro" id="IPR039859">
    <property type="entry name" value="PFA4/ZDH16/20/ERF2-like"/>
</dbReference>
<comment type="caution">
    <text evidence="11">The sequence shown here is derived from an EMBL/GenBank/DDBJ whole genome shotgun (WGS) entry which is preliminary data.</text>
</comment>
<evidence type="ECO:0000256" key="5">
    <source>
        <dbReference type="ARBA" id="ARBA00022989"/>
    </source>
</evidence>
<dbReference type="GO" id="GO:0006612">
    <property type="term" value="P:protein targeting to membrane"/>
    <property type="evidence" value="ECO:0007669"/>
    <property type="project" value="TreeGrafter"/>
</dbReference>
<keyword evidence="12" id="KW-1185">Reference proteome</keyword>
<dbReference type="Gramene" id="Psat07G0410600-T3">
    <property type="protein sequence ID" value="KAI5388290.1"/>
    <property type="gene ID" value="KIW84_074106"/>
</dbReference>
<evidence type="ECO:0000256" key="2">
    <source>
        <dbReference type="ARBA" id="ARBA00008574"/>
    </source>
</evidence>
<protein>
    <recommendedName>
        <fullName evidence="8">S-acyltransferase</fullName>
        <ecNumber evidence="8">2.3.1.225</ecNumber>
    </recommendedName>
    <alternativeName>
        <fullName evidence="8">Palmitoyltransferase</fullName>
    </alternativeName>
</protein>
<reference evidence="11 12" key="1">
    <citation type="journal article" date="2022" name="Nat. Genet.">
        <title>Improved pea reference genome and pan-genome highlight genomic features and evolutionary characteristics.</title>
        <authorList>
            <person name="Yang T."/>
            <person name="Liu R."/>
            <person name="Luo Y."/>
            <person name="Hu S."/>
            <person name="Wang D."/>
            <person name="Wang C."/>
            <person name="Pandey M.K."/>
            <person name="Ge S."/>
            <person name="Xu Q."/>
            <person name="Li N."/>
            <person name="Li G."/>
            <person name="Huang Y."/>
            <person name="Saxena R.K."/>
            <person name="Ji Y."/>
            <person name="Li M."/>
            <person name="Yan X."/>
            <person name="He Y."/>
            <person name="Liu Y."/>
            <person name="Wang X."/>
            <person name="Xiang C."/>
            <person name="Varshney R.K."/>
            <person name="Ding H."/>
            <person name="Gao S."/>
            <person name="Zong X."/>
        </authorList>
    </citation>
    <scope>NUCLEOTIDE SEQUENCE [LARGE SCALE GENOMIC DNA]</scope>
    <source>
        <strain evidence="11 12">cv. Zhongwan 6</strain>
    </source>
</reference>
<evidence type="ECO:0000256" key="9">
    <source>
        <dbReference type="SAM" id="MobiDB-lite"/>
    </source>
</evidence>
<dbReference type="EC" id="2.3.1.225" evidence="8"/>
<feature type="transmembrane region" description="Helical" evidence="8">
    <location>
        <begin position="48"/>
        <end position="66"/>
    </location>
</feature>
<keyword evidence="3 8" id="KW-0808">Transferase</keyword>
<comment type="subcellular location">
    <subcellularLocation>
        <location evidence="1">Endomembrane system</location>
        <topology evidence="1">Multi-pass membrane protein</topology>
    </subcellularLocation>
</comment>
<dbReference type="InterPro" id="IPR001594">
    <property type="entry name" value="Palmitoyltrfase_DHHC"/>
</dbReference>